<dbReference type="Proteomes" id="UP000507245">
    <property type="component" value="Unassembled WGS sequence"/>
</dbReference>
<organism evidence="1 3">
    <name type="scientific">Prunus armeniaca</name>
    <name type="common">Apricot</name>
    <name type="synonym">Armeniaca vulgaris</name>
    <dbReference type="NCBI Taxonomy" id="36596"/>
    <lineage>
        <taxon>Eukaryota</taxon>
        <taxon>Viridiplantae</taxon>
        <taxon>Streptophyta</taxon>
        <taxon>Embryophyta</taxon>
        <taxon>Tracheophyta</taxon>
        <taxon>Spermatophyta</taxon>
        <taxon>Magnoliopsida</taxon>
        <taxon>eudicotyledons</taxon>
        <taxon>Gunneridae</taxon>
        <taxon>Pentapetalae</taxon>
        <taxon>rosids</taxon>
        <taxon>fabids</taxon>
        <taxon>Rosales</taxon>
        <taxon>Rosaceae</taxon>
        <taxon>Amygdaloideae</taxon>
        <taxon>Amygdaleae</taxon>
        <taxon>Prunus</taxon>
    </lineage>
</organism>
<dbReference type="EMBL" id="CAEKKB010000005">
    <property type="protein sequence ID" value="CAB4311414.1"/>
    <property type="molecule type" value="Genomic_DNA"/>
</dbReference>
<dbReference type="AlphaFoldDB" id="A0A6J5UYI9"/>
<evidence type="ECO:0000313" key="1">
    <source>
        <dbReference type="EMBL" id="CAB4281003.1"/>
    </source>
</evidence>
<proteinExistence type="predicted"/>
<evidence type="ECO:0000313" key="2">
    <source>
        <dbReference type="EMBL" id="CAB4311414.1"/>
    </source>
</evidence>
<protein>
    <submittedName>
        <fullName evidence="1">Uncharacterized protein</fullName>
    </submittedName>
</protein>
<dbReference type="OrthoDB" id="10496737at2759"/>
<reference evidence="1 3" key="2">
    <citation type="submission" date="2020-05" db="EMBL/GenBank/DDBJ databases">
        <authorList>
            <person name="Campoy J."/>
            <person name="Schneeberger K."/>
            <person name="Spophaly S."/>
        </authorList>
    </citation>
    <scope>NUCLEOTIDE SEQUENCE [LARGE SCALE GENOMIC DNA]</scope>
    <source>
        <strain evidence="1">PruArmRojPasFocal</strain>
    </source>
</reference>
<accession>A0A6J5UYI9</accession>
<keyword evidence="4" id="KW-1185">Reference proteome</keyword>
<dbReference type="Proteomes" id="UP000507222">
    <property type="component" value="Unassembled WGS sequence"/>
</dbReference>
<evidence type="ECO:0000313" key="4">
    <source>
        <dbReference type="Proteomes" id="UP000507245"/>
    </source>
</evidence>
<name>A0A6J5UYI9_PRUAR</name>
<evidence type="ECO:0000313" key="3">
    <source>
        <dbReference type="Proteomes" id="UP000507222"/>
    </source>
</evidence>
<sequence length="97" mass="11261">MIKKVIVFTDDLEPTDSRIWDVQYDALRSYFEKIRSKFRDKGYGDDAVPHILYLERASLDLYTTSRLHDHDLNAPIACPVLCRRPMSSLEPKAHHAS</sequence>
<dbReference type="EMBL" id="CAEKDK010000005">
    <property type="protein sequence ID" value="CAB4281003.1"/>
    <property type="molecule type" value="Genomic_DNA"/>
</dbReference>
<gene>
    <name evidence="1" type="ORF">CURHAP_LOCUS33977</name>
    <name evidence="2" type="ORF">ORAREDHAP_LOCUS33566</name>
</gene>
<reference evidence="4" key="1">
    <citation type="journal article" date="2020" name="Genome Biol.">
        <title>Gamete binning: chromosome-level and haplotype-resolved genome assembly enabled by high-throughput single-cell sequencing of gamete genomes.</title>
        <authorList>
            <person name="Campoy J.A."/>
            <person name="Sun H."/>
            <person name="Goel M."/>
            <person name="Jiao W.-B."/>
            <person name="Folz-Donahue K."/>
            <person name="Wang N."/>
            <person name="Rubio M."/>
            <person name="Liu C."/>
            <person name="Kukat C."/>
            <person name="Ruiz D."/>
            <person name="Huettel B."/>
            <person name="Schneeberger K."/>
        </authorList>
    </citation>
    <scope>NUCLEOTIDE SEQUENCE [LARGE SCALE GENOMIC DNA]</scope>
    <source>
        <strain evidence="4">cv. Rojo Pasion</strain>
    </source>
</reference>